<dbReference type="Pfam" id="PF00350">
    <property type="entry name" value="Dynamin_N"/>
    <property type="match status" value="1"/>
</dbReference>
<evidence type="ECO:0000313" key="2">
    <source>
        <dbReference type="EMBL" id="PRD70569.1"/>
    </source>
</evidence>
<gene>
    <name evidence="2" type="ORF">C6P61_00345</name>
</gene>
<dbReference type="InterPro" id="IPR045063">
    <property type="entry name" value="Dynamin_N"/>
</dbReference>
<reference evidence="2 3" key="1">
    <citation type="submission" date="2018-03" db="EMBL/GenBank/DDBJ databases">
        <title>Comparative genomics illustrates the genes involved in a hyperalkaliphilic mechanisms of Serpentinomonas isolated from highly-alkaline calcium-rich serpentinized springs.</title>
        <authorList>
            <person name="Suzuki S."/>
            <person name="Ishii S."/>
            <person name="Walworth N."/>
            <person name="Bird L."/>
            <person name="Kuenen J.G."/>
            <person name="Nealson K.H."/>
        </authorList>
    </citation>
    <scope>NUCLEOTIDE SEQUENCE [LARGE SCALE GENOMIC DNA]</scope>
    <source>
        <strain evidence="2 3">83</strain>
    </source>
</reference>
<dbReference type="EMBL" id="PVLR01000001">
    <property type="protein sequence ID" value="PRD70569.1"/>
    <property type="molecule type" value="Genomic_DNA"/>
</dbReference>
<feature type="domain" description="Dynamin N-terminal" evidence="1">
    <location>
        <begin position="301"/>
        <end position="370"/>
    </location>
</feature>
<dbReference type="RefSeq" id="WP_105727935.1">
    <property type="nucleotide sequence ID" value="NZ_PVLR01000001.1"/>
</dbReference>
<dbReference type="OrthoDB" id="5329435at2"/>
<dbReference type="Gene3D" id="3.40.50.300">
    <property type="entry name" value="P-loop containing nucleotide triphosphate hydrolases"/>
    <property type="match status" value="1"/>
</dbReference>
<dbReference type="Proteomes" id="UP000238326">
    <property type="component" value="Unassembled WGS sequence"/>
</dbReference>
<organism evidence="2 3">
    <name type="scientific">Malikia spinosa</name>
    <dbReference type="NCBI Taxonomy" id="86180"/>
    <lineage>
        <taxon>Bacteria</taxon>
        <taxon>Pseudomonadati</taxon>
        <taxon>Pseudomonadota</taxon>
        <taxon>Betaproteobacteria</taxon>
        <taxon>Burkholderiales</taxon>
        <taxon>Comamonadaceae</taxon>
        <taxon>Malikia</taxon>
    </lineage>
</organism>
<dbReference type="SUPFAM" id="SSF52540">
    <property type="entry name" value="P-loop containing nucleoside triphosphate hydrolases"/>
    <property type="match status" value="1"/>
</dbReference>
<name>A0A2S9KJE6_9BURK</name>
<evidence type="ECO:0000313" key="3">
    <source>
        <dbReference type="Proteomes" id="UP000238326"/>
    </source>
</evidence>
<accession>A0A2S9KJE6</accession>
<keyword evidence="3" id="KW-1185">Reference proteome</keyword>
<sequence>MKLIKFDLPINGTKVKTLEELRDNLTDEILALARSSQLEHSSQLERWLRTRQLPDQAQAVAEAVKREGTDKGLFLALCKVLDVEAHPDDVKAIFDAPPAPGNSIHKARYFEMYEALKNRFEKEQVINKRIKSAVAHHADREKLFSSFQLLQSRFSIVLEQEKIHKNYFNVFFQNFMLRISNNLTLVLEKYQGGKKYDSYMIKLVDLINSFRDDLDKRLAELEQALRFQDSLLVFITGKVKSGKSSLGNYMAWGYTDPDEELKQQVTPHQVPIYFSHENNAVDGGDAKDEAEQWREFGIGPTESIQGFKLPGLTWVDSPGLHSFKEKNEKLARDYVEHADLILYTMKSDAPGRASDLAEIQQLLGKDKKVLLLLTGSDDVEEDYDDETDSLVQTVVMKDANRREKQHAYVREALRELANGSSDSRIANLEIVSISARYAQLNADDPAAFSESGMGLLYQILHRIAQSDSVRIKQRAPIENMCKFMSSCCDDLIYFRELLSKFFRQSRDLTESIWLSSMHESLMLEISEFENKLRQMLQVARSS</sequence>
<dbReference type="InterPro" id="IPR027417">
    <property type="entry name" value="P-loop_NTPase"/>
</dbReference>
<dbReference type="AlphaFoldDB" id="A0A2S9KJE6"/>
<comment type="caution">
    <text evidence="2">The sequence shown here is derived from an EMBL/GenBank/DDBJ whole genome shotgun (WGS) entry which is preliminary data.</text>
</comment>
<protein>
    <recommendedName>
        <fullName evidence="1">Dynamin N-terminal domain-containing protein</fullName>
    </recommendedName>
</protein>
<evidence type="ECO:0000259" key="1">
    <source>
        <dbReference type="Pfam" id="PF00350"/>
    </source>
</evidence>
<proteinExistence type="predicted"/>